<dbReference type="AlphaFoldDB" id="A0A699JPS1"/>
<gene>
    <name evidence="1" type="ORF">Tci_622411</name>
</gene>
<comment type="caution">
    <text evidence="1">The sequence shown here is derived from an EMBL/GenBank/DDBJ whole genome shotgun (WGS) entry which is preliminary data.</text>
</comment>
<proteinExistence type="predicted"/>
<protein>
    <submittedName>
        <fullName evidence="1">Uncharacterized protein</fullName>
    </submittedName>
</protein>
<reference evidence="1" key="1">
    <citation type="journal article" date="2019" name="Sci. Rep.">
        <title>Draft genome of Tanacetum cinerariifolium, the natural source of mosquito coil.</title>
        <authorList>
            <person name="Yamashiro T."/>
            <person name="Shiraishi A."/>
            <person name="Satake H."/>
            <person name="Nakayama K."/>
        </authorList>
    </citation>
    <scope>NUCLEOTIDE SEQUENCE</scope>
</reference>
<organism evidence="1">
    <name type="scientific">Tanacetum cinerariifolium</name>
    <name type="common">Dalmatian daisy</name>
    <name type="synonym">Chrysanthemum cinerariifolium</name>
    <dbReference type="NCBI Taxonomy" id="118510"/>
    <lineage>
        <taxon>Eukaryota</taxon>
        <taxon>Viridiplantae</taxon>
        <taxon>Streptophyta</taxon>
        <taxon>Embryophyta</taxon>
        <taxon>Tracheophyta</taxon>
        <taxon>Spermatophyta</taxon>
        <taxon>Magnoliopsida</taxon>
        <taxon>eudicotyledons</taxon>
        <taxon>Gunneridae</taxon>
        <taxon>Pentapetalae</taxon>
        <taxon>asterids</taxon>
        <taxon>campanulids</taxon>
        <taxon>Asterales</taxon>
        <taxon>Asteraceae</taxon>
        <taxon>Asteroideae</taxon>
        <taxon>Anthemideae</taxon>
        <taxon>Anthemidinae</taxon>
        <taxon>Tanacetum</taxon>
    </lineage>
</organism>
<name>A0A699JPS1_TANCI</name>
<sequence>MRLSQSNNPQLDNDDLKQIDADDLEEMDLKWQMAMLTMRARSVIVFVAMTGAFRQIKNQEIVPSWHSSPQVLQVLILRPLLRFAKEKLCPIQKLLAFCLKSMLHFVSRLVQGIVHRCLQHDDIHSGDHVQSVAANDDSLSIPEHTTVETPMNKSLVNKTYFESEKEAIHLILTGIGDEIYSTVDACQTTQEM</sequence>
<dbReference type="EMBL" id="BKCJ010435577">
    <property type="protein sequence ID" value="GFA50439.1"/>
    <property type="molecule type" value="Genomic_DNA"/>
</dbReference>
<accession>A0A699JPS1</accession>
<evidence type="ECO:0000313" key="1">
    <source>
        <dbReference type="EMBL" id="GFA50439.1"/>
    </source>
</evidence>